<dbReference type="GO" id="GO:0005813">
    <property type="term" value="C:centrosome"/>
    <property type="evidence" value="ECO:0007669"/>
    <property type="project" value="TreeGrafter"/>
</dbReference>
<evidence type="ECO:0000256" key="2">
    <source>
        <dbReference type="SAM" id="MobiDB-lite"/>
    </source>
</evidence>
<evidence type="ECO:0000313" key="4">
    <source>
        <dbReference type="Proteomes" id="UP001501920"/>
    </source>
</evidence>
<feature type="region of interest" description="Disordered" evidence="2">
    <location>
        <begin position="757"/>
        <end position="828"/>
    </location>
</feature>
<accession>A0AAR2LIX5</accession>
<feature type="coiled-coil region" evidence="1">
    <location>
        <begin position="286"/>
        <end position="313"/>
    </location>
</feature>
<sequence>MLSAPHYPCTSVITRLSLCVPQCEMSVETADVLSDVEPLPVSSPASPSPPLFPLSSSFPSLTRSWPSSPLSSSRQVTARLYSSLQRSKEQELYSTGGYTARRPLVSTDHSAKARQVSFKPSSPELGSLAVATGSVPSDRLNESQQADLSLEADSSRDAASGAEETESEAELMTGEMDLKLQSSVNSSAKLSSGRRHIEEMENVRSHLQTMLRSVPTATDTDDLLRPASQHLQDDSYKSDTTSHLLSAALSLGGVEELFPRYSRLRAGVNPAPLPSVSELQVIRESLDRERARRKHSEQQVLVLQNKLLALQQQLALAVSADRKKDIMIEQLDKTLEKVVEGWRRHEQEKSEGVRRLQEEKEAAESARDKHREALASFEKSLSEAAEALDKEQKRSEELQNVNKQQERELAELRGCVEELRVRVEERRSEAEEERAKSEKLQTLAVTLQTELDQQNQQSRHSLSQLQQDITRLTQQLDTERERVGQEVQLREEAQSTVRQLQQELEETRRERDTARVDRALDQARFEAQRSQWEVELRLCVEQQVTERLANIQQENSTATAKLREQHRKQLLDLSARQERELSAQMEEFRVQLEEKDEKQQQLALHFNNKMAALQEEMVSMEASKRRLETQREELVSRLQGMMRSHWTEALRLLNNQEQADGMFSPMSLWDGSKPHSSPHDPDSSICSTANTLASAAPRAVVLHLSRERERGMKGEEEVRVERGRGESDFGLLDHSHVFCPLEPVLDDTDLTAVGGSNLTGLWDRPGGGEKQREAGRERTEREGGRTGIRGQAVEMGPTVRSHGESPGQALNQTSNHFRNQESYSDSDRIRSQFEQCVNRQANQNPDQSARLNQVHASSERLTSQSYSSEKGAGRCDVSVEKYSGAGMKAPPMKEQSLSIKERAPPTGTSGSSLGEDRQNELQYYISKLLDRSPGDPLEEQPVEQRKAETLPVNPGVNSQWDGFSSGPRALVNSLLTRAPAPPQAVNPPSSTHMPCGPQVTPSVLRGQPDPQLEQLAGLLRLALPQTPTDQQLQQLLGSLISSVSLRPALLPVPPREDAAVDHNPTGQGQRSTSGDEMGHSLCL</sequence>
<keyword evidence="1" id="KW-0175">Coiled coil</keyword>
<feature type="compositionally biased region" description="Basic and acidic residues" evidence="2">
    <location>
        <begin position="766"/>
        <end position="784"/>
    </location>
</feature>
<evidence type="ECO:0000313" key="3">
    <source>
        <dbReference type="Ensembl" id="ENSPNAP00000074291.1"/>
    </source>
</evidence>
<dbReference type="Proteomes" id="UP001501920">
    <property type="component" value="Chromosome 9"/>
</dbReference>
<reference evidence="3 4" key="1">
    <citation type="submission" date="2020-10" db="EMBL/GenBank/DDBJ databases">
        <title>Pygocentrus nattereri (red-bellied piranha) genome, fPygNat1, primary haplotype.</title>
        <authorList>
            <person name="Myers G."/>
            <person name="Meyer A."/>
            <person name="Karagic N."/>
            <person name="Pippel M."/>
            <person name="Winkler S."/>
            <person name="Tracey A."/>
            <person name="Wood J."/>
            <person name="Formenti G."/>
            <person name="Howe K."/>
            <person name="Fedrigo O."/>
            <person name="Jarvis E.D."/>
        </authorList>
    </citation>
    <scope>NUCLEOTIDE SEQUENCE [LARGE SCALE GENOMIC DNA]</scope>
</reference>
<dbReference type="GO" id="GO:0007099">
    <property type="term" value="P:centriole replication"/>
    <property type="evidence" value="ECO:0007669"/>
    <property type="project" value="InterPro"/>
</dbReference>
<organism evidence="3 4">
    <name type="scientific">Pygocentrus nattereri</name>
    <name type="common">Red-bellied piranha</name>
    <dbReference type="NCBI Taxonomy" id="42514"/>
    <lineage>
        <taxon>Eukaryota</taxon>
        <taxon>Metazoa</taxon>
        <taxon>Chordata</taxon>
        <taxon>Craniata</taxon>
        <taxon>Vertebrata</taxon>
        <taxon>Euteleostomi</taxon>
        <taxon>Actinopterygii</taxon>
        <taxon>Neopterygii</taxon>
        <taxon>Teleostei</taxon>
        <taxon>Ostariophysi</taxon>
        <taxon>Characiformes</taxon>
        <taxon>Characoidei</taxon>
        <taxon>Pygocentrus</taxon>
    </lineage>
</organism>
<dbReference type="AlphaFoldDB" id="A0AAR2LIX5"/>
<dbReference type="PANTHER" id="PTHR34439">
    <property type="entry name" value="CENTROBIN"/>
    <property type="match status" value="1"/>
</dbReference>
<dbReference type="Ensembl" id="ENSPNAT00000048464.1">
    <property type="protein sequence ID" value="ENSPNAP00000074291.1"/>
    <property type="gene ID" value="ENSPNAG00000036286.1"/>
</dbReference>
<feature type="compositionally biased region" description="Polar residues" evidence="2">
    <location>
        <begin position="808"/>
        <end position="823"/>
    </location>
</feature>
<feature type="region of interest" description="Disordered" evidence="2">
    <location>
        <begin position="349"/>
        <end position="375"/>
    </location>
</feature>
<dbReference type="GO" id="GO:1902017">
    <property type="term" value="P:regulation of cilium assembly"/>
    <property type="evidence" value="ECO:0007669"/>
    <property type="project" value="InterPro"/>
</dbReference>
<evidence type="ECO:0008006" key="5">
    <source>
        <dbReference type="Google" id="ProtNLM"/>
    </source>
</evidence>
<feature type="coiled-coil region" evidence="1">
    <location>
        <begin position="541"/>
        <end position="644"/>
    </location>
</feature>
<feature type="region of interest" description="Disordered" evidence="2">
    <location>
        <begin position="841"/>
        <end position="917"/>
    </location>
</feature>
<dbReference type="PANTHER" id="PTHR34439:SF1">
    <property type="entry name" value="CENTROBIN"/>
    <property type="match status" value="1"/>
</dbReference>
<feature type="region of interest" description="Disordered" evidence="2">
    <location>
        <begin position="133"/>
        <end position="170"/>
    </location>
</feature>
<dbReference type="GeneTree" id="ENSGT00610000086191"/>
<dbReference type="GO" id="GO:0005814">
    <property type="term" value="C:centriole"/>
    <property type="evidence" value="ECO:0007669"/>
    <property type="project" value="TreeGrafter"/>
</dbReference>
<dbReference type="GO" id="GO:0051299">
    <property type="term" value="P:centrosome separation"/>
    <property type="evidence" value="ECO:0007669"/>
    <property type="project" value="TreeGrafter"/>
</dbReference>
<name>A0AAR2LIX5_PYGNA</name>
<evidence type="ECO:0000256" key="1">
    <source>
        <dbReference type="SAM" id="Coils"/>
    </source>
</evidence>
<dbReference type="GO" id="GO:1902410">
    <property type="term" value="P:mitotic cytokinetic process"/>
    <property type="evidence" value="ECO:0007669"/>
    <property type="project" value="TreeGrafter"/>
</dbReference>
<proteinExistence type="predicted"/>
<feature type="compositionally biased region" description="Basic and acidic residues" evidence="2">
    <location>
        <begin position="349"/>
        <end position="373"/>
    </location>
</feature>
<keyword evidence="4" id="KW-1185">Reference proteome</keyword>
<feature type="compositionally biased region" description="Polar residues" evidence="2">
    <location>
        <begin position="1064"/>
        <end position="1074"/>
    </location>
</feature>
<dbReference type="InterPro" id="IPR038923">
    <property type="entry name" value="Centrobin"/>
</dbReference>
<feature type="compositionally biased region" description="Polar residues" evidence="2">
    <location>
        <begin position="841"/>
        <end position="868"/>
    </location>
</feature>
<reference evidence="3" key="2">
    <citation type="submission" date="2025-08" db="UniProtKB">
        <authorList>
            <consortium name="Ensembl"/>
        </authorList>
    </citation>
    <scope>IDENTIFICATION</scope>
</reference>
<reference evidence="3" key="3">
    <citation type="submission" date="2025-09" db="UniProtKB">
        <authorList>
            <consortium name="Ensembl"/>
        </authorList>
    </citation>
    <scope>IDENTIFICATION</scope>
</reference>
<feature type="region of interest" description="Disordered" evidence="2">
    <location>
        <begin position="1053"/>
        <end position="1083"/>
    </location>
</feature>
<protein>
    <recommendedName>
        <fullName evidence="5">Centrobin, centriole duplication and spindle assembly protein</fullName>
    </recommendedName>
</protein>